<dbReference type="SUPFAM" id="SSF47616">
    <property type="entry name" value="GST C-terminal domain-like"/>
    <property type="match status" value="1"/>
</dbReference>
<feature type="domain" description="GST N-terminal" evidence="1">
    <location>
        <begin position="5"/>
        <end position="84"/>
    </location>
</feature>
<dbReference type="InterPro" id="IPR036282">
    <property type="entry name" value="Glutathione-S-Trfase_C_sf"/>
</dbReference>
<organism evidence="3 4">
    <name type="scientific">Athelia psychrophila</name>
    <dbReference type="NCBI Taxonomy" id="1759441"/>
    <lineage>
        <taxon>Eukaryota</taxon>
        <taxon>Fungi</taxon>
        <taxon>Dikarya</taxon>
        <taxon>Basidiomycota</taxon>
        <taxon>Agaricomycotina</taxon>
        <taxon>Agaricomycetes</taxon>
        <taxon>Agaricomycetidae</taxon>
        <taxon>Atheliales</taxon>
        <taxon>Atheliaceae</taxon>
        <taxon>Athelia</taxon>
    </lineage>
</organism>
<dbReference type="InterPro" id="IPR050983">
    <property type="entry name" value="GST_Omega/HSP26"/>
</dbReference>
<feature type="domain" description="GST C-terminal" evidence="2">
    <location>
        <begin position="91"/>
        <end position="225"/>
    </location>
</feature>
<dbReference type="InterPro" id="IPR036249">
    <property type="entry name" value="Thioredoxin-like_sf"/>
</dbReference>
<evidence type="ECO:0008006" key="5">
    <source>
        <dbReference type="Google" id="ProtNLM"/>
    </source>
</evidence>
<dbReference type="PROSITE" id="PS50405">
    <property type="entry name" value="GST_CTER"/>
    <property type="match status" value="1"/>
</dbReference>
<dbReference type="Proteomes" id="UP000076532">
    <property type="component" value="Unassembled WGS sequence"/>
</dbReference>
<dbReference type="PANTHER" id="PTHR43968">
    <property type="match status" value="1"/>
</dbReference>
<protein>
    <recommendedName>
        <fullName evidence="5">Glutathione S-transferase</fullName>
    </recommendedName>
</protein>
<name>A0A166KXF5_9AGAM</name>
<evidence type="ECO:0000313" key="4">
    <source>
        <dbReference type="Proteomes" id="UP000076532"/>
    </source>
</evidence>
<dbReference type="InterPro" id="IPR004045">
    <property type="entry name" value="Glutathione_S-Trfase_N"/>
</dbReference>
<dbReference type="Gene3D" id="3.40.30.10">
    <property type="entry name" value="Glutaredoxin"/>
    <property type="match status" value="1"/>
</dbReference>
<dbReference type="InterPro" id="IPR010987">
    <property type="entry name" value="Glutathione-S-Trfase_C-like"/>
</dbReference>
<evidence type="ECO:0000259" key="1">
    <source>
        <dbReference type="PROSITE" id="PS50404"/>
    </source>
</evidence>
<dbReference type="PANTHER" id="PTHR43968:SF6">
    <property type="entry name" value="GLUTATHIONE S-TRANSFERASE OMEGA"/>
    <property type="match status" value="1"/>
</dbReference>
<dbReference type="Pfam" id="PF13417">
    <property type="entry name" value="GST_N_3"/>
    <property type="match status" value="1"/>
</dbReference>
<dbReference type="GO" id="GO:0005737">
    <property type="term" value="C:cytoplasm"/>
    <property type="evidence" value="ECO:0007669"/>
    <property type="project" value="TreeGrafter"/>
</dbReference>
<dbReference type="Pfam" id="PF13410">
    <property type="entry name" value="GST_C_2"/>
    <property type="match status" value="1"/>
</dbReference>
<evidence type="ECO:0000313" key="3">
    <source>
        <dbReference type="EMBL" id="KZP22354.1"/>
    </source>
</evidence>
<accession>A0A166KXF5</accession>
<dbReference type="OrthoDB" id="249703at2759"/>
<dbReference type="AlphaFoldDB" id="A0A166KXF5"/>
<keyword evidence="4" id="KW-1185">Reference proteome</keyword>
<dbReference type="EMBL" id="KV417540">
    <property type="protein sequence ID" value="KZP22354.1"/>
    <property type="molecule type" value="Genomic_DNA"/>
</dbReference>
<dbReference type="STRING" id="436010.A0A166KXF5"/>
<gene>
    <name evidence="3" type="ORF">FIBSPDRAFT_859667</name>
</gene>
<dbReference type="Gene3D" id="1.20.1050.10">
    <property type="match status" value="1"/>
</dbReference>
<evidence type="ECO:0000259" key="2">
    <source>
        <dbReference type="PROSITE" id="PS50405"/>
    </source>
</evidence>
<dbReference type="SUPFAM" id="SSF52833">
    <property type="entry name" value="Thioredoxin-like"/>
    <property type="match status" value="1"/>
</dbReference>
<sequence>MSSLGQHTLIGTPFSTFTRTIALGLIHKGIPFYQVNTAPHSATADAHHPFGYLPTLVVPAKGGLKLRETQAIVRYIDRVAPEPSLQLPGDDDVLPEKMWEVVSFIAGYGFPAVEPGVVKKRVAAADEGKLSEAEIRTQIEGGLAELRCFLATLESLIAQDGYIFGERLTWADYFLYPLMADLAATPEAEVMGDRLRGWMEKMKALPEVEKTFEGSLAAGGRPPSD</sequence>
<proteinExistence type="predicted"/>
<reference evidence="3 4" key="1">
    <citation type="journal article" date="2016" name="Mol. Biol. Evol.">
        <title>Comparative Genomics of Early-Diverging Mushroom-Forming Fungi Provides Insights into the Origins of Lignocellulose Decay Capabilities.</title>
        <authorList>
            <person name="Nagy L.G."/>
            <person name="Riley R."/>
            <person name="Tritt A."/>
            <person name="Adam C."/>
            <person name="Daum C."/>
            <person name="Floudas D."/>
            <person name="Sun H."/>
            <person name="Yadav J.S."/>
            <person name="Pangilinan J."/>
            <person name="Larsson K.H."/>
            <person name="Matsuura K."/>
            <person name="Barry K."/>
            <person name="Labutti K."/>
            <person name="Kuo R."/>
            <person name="Ohm R.A."/>
            <person name="Bhattacharya S.S."/>
            <person name="Shirouzu T."/>
            <person name="Yoshinaga Y."/>
            <person name="Martin F.M."/>
            <person name="Grigoriev I.V."/>
            <person name="Hibbett D.S."/>
        </authorList>
    </citation>
    <scope>NUCLEOTIDE SEQUENCE [LARGE SCALE GENOMIC DNA]</scope>
    <source>
        <strain evidence="3 4">CBS 109695</strain>
    </source>
</reference>
<dbReference type="CDD" id="cd00299">
    <property type="entry name" value="GST_C_family"/>
    <property type="match status" value="1"/>
</dbReference>
<dbReference type="PROSITE" id="PS50404">
    <property type="entry name" value="GST_NTER"/>
    <property type="match status" value="1"/>
</dbReference>